<protein>
    <recommendedName>
        <fullName evidence="2">PilZ domain-containing protein</fullName>
    </recommendedName>
</protein>
<dbReference type="SUPFAM" id="SSF141371">
    <property type="entry name" value="PilZ domain-like"/>
    <property type="match status" value="1"/>
</dbReference>
<feature type="region of interest" description="Disordered" evidence="1">
    <location>
        <begin position="1"/>
        <end position="31"/>
    </location>
</feature>
<gene>
    <name evidence="3" type="ORF">ISO4_03186</name>
</gene>
<feature type="domain" description="PilZ" evidence="2">
    <location>
        <begin position="8"/>
        <end position="99"/>
    </location>
</feature>
<keyword evidence="4" id="KW-1185">Reference proteome</keyword>
<reference evidence="3 4" key="1">
    <citation type="submission" date="2012-09" db="EMBL/GenBank/DDBJ databases">
        <title>Genome Sequence of alkane-degrading Bacterium Alcanivorax venustensis ISO4.</title>
        <authorList>
            <person name="Lai Q."/>
            <person name="Shao Z."/>
        </authorList>
    </citation>
    <scope>NUCLEOTIDE SEQUENCE [LARGE SCALE GENOMIC DNA]</scope>
    <source>
        <strain evidence="3 4">ISO4</strain>
    </source>
</reference>
<organism evidence="3 4">
    <name type="scientific">Alloalcanivorax venustensis ISO4</name>
    <dbReference type="NCBI Taxonomy" id="1177184"/>
    <lineage>
        <taxon>Bacteria</taxon>
        <taxon>Pseudomonadati</taxon>
        <taxon>Pseudomonadota</taxon>
        <taxon>Gammaproteobacteria</taxon>
        <taxon>Oceanospirillales</taxon>
        <taxon>Alcanivoracaceae</taxon>
        <taxon>Alloalcanivorax</taxon>
    </lineage>
</organism>
<dbReference type="Proteomes" id="UP000644441">
    <property type="component" value="Unassembled WGS sequence"/>
</dbReference>
<name>A0ABS0AKE0_9GAMM</name>
<dbReference type="Gene3D" id="2.40.10.220">
    <property type="entry name" value="predicted glycosyltransferase like domains"/>
    <property type="match status" value="1"/>
</dbReference>
<sequence length="119" mass="13607">MSSQQEHRHHPRRDPPRGVSLTLRRDPPAADEESLHLLCRDVSRTGLGVAFPHSITPDTDVELWITLPGDERRLHLYGTIAWCAAPLGQWRAGIALNLERSDGRFWSARFDQDHDLDEH</sequence>
<comment type="caution">
    <text evidence="3">The sequence shown here is derived from an EMBL/GenBank/DDBJ whole genome shotgun (WGS) entry which is preliminary data.</text>
</comment>
<accession>A0ABS0AKE0</accession>
<dbReference type="InterPro" id="IPR009875">
    <property type="entry name" value="PilZ_domain"/>
</dbReference>
<dbReference type="GeneID" id="99767240"/>
<proteinExistence type="predicted"/>
<evidence type="ECO:0000259" key="2">
    <source>
        <dbReference type="Pfam" id="PF07238"/>
    </source>
</evidence>
<evidence type="ECO:0000256" key="1">
    <source>
        <dbReference type="SAM" id="MobiDB-lite"/>
    </source>
</evidence>
<evidence type="ECO:0000313" key="4">
    <source>
        <dbReference type="Proteomes" id="UP000644441"/>
    </source>
</evidence>
<dbReference type="RefSeq" id="WP_142949674.1">
    <property type="nucleotide sequence ID" value="NZ_ARXR01000055.1"/>
</dbReference>
<dbReference type="EMBL" id="ARXR01000055">
    <property type="protein sequence ID" value="MBF5054584.1"/>
    <property type="molecule type" value="Genomic_DNA"/>
</dbReference>
<dbReference type="Pfam" id="PF07238">
    <property type="entry name" value="PilZ"/>
    <property type="match status" value="1"/>
</dbReference>
<evidence type="ECO:0000313" key="3">
    <source>
        <dbReference type="EMBL" id="MBF5054584.1"/>
    </source>
</evidence>